<evidence type="ECO:0000313" key="2">
    <source>
        <dbReference type="Proteomes" id="UP001638806"/>
    </source>
</evidence>
<keyword evidence="2" id="KW-1185">Reference proteome</keyword>
<name>A0ACC4DRI9_PURLI</name>
<evidence type="ECO:0000313" key="1">
    <source>
        <dbReference type="EMBL" id="KAL3958972.1"/>
    </source>
</evidence>
<comment type="caution">
    <text evidence="1">The sequence shown here is derived from an EMBL/GenBank/DDBJ whole genome shotgun (WGS) entry which is preliminary data.</text>
</comment>
<organism evidence="1 2">
    <name type="scientific">Purpureocillium lilacinum</name>
    <name type="common">Paecilomyces lilacinus</name>
    <dbReference type="NCBI Taxonomy" id="33203"/>
    <lineage>
        <taxon>Eukaryota</taxon>
        <taxon>Fungi</taxon>
        <taxon>Dikarya</taxon>
        <taxon>Ascomycota</taxon>
        <taxon>Pezizomycotina</taxon>
        <taxon>Sordariomycetes</taxon>
        <taxon>Hypocreomycetidae</taxon>
        <taxon>Hypocreales</taxon>
        <taxon>Ophiocordycipitaceae</taxon>
        <taxon>Purpureocillium</taxon>
    </lineage>
</organism>
<gene>
    <name evidence="1" type="ORF">ACCO45_007134</name>
</gene>
<proteinExistence type="predicted"/>
<reference evidence="1" key="1">
    <citation type="submission" date="2024-12" db="EMBL/GenBank/DDBJ databases">
        <title>Comparative genomics and development of molecular markers within Purpureocillium lilacinum and among Purpureocillium species.</title>
        <authorList>
            <person name="Yeh Z.-Y."/>
            <person name="Ni N.-T."/>
            <person name="Lo P.-H."/>
            <person name="Mushyakhwo K."/>
            <person name="Lin C.-F."/>
            <person name="Nai Y.-S."/>
        </authorList>
    </citation>
    <scope>NUCLEOTIDE SEQUENCE</scope>
    <source>
        <strain evidence="1">NCHU-NPUST-175</strain>
    </source>
</reference>
<dbReference type="EMBL" id="JBGNUJ010000006">
    <property type="protein sequence ID" value="KAL3958972.1"/>
    <property type="molecule type" value="Genomic_DNA"/>
</dbReference>
<dbReference type="Proteomes" id="UP001638806">
    <property type="component" value="Unassembled WGS sequence"/>
</dbReference>
<sequence>MSSSLPPLHSRRREDDRPQERGPSERGMARRSVDVAIPKPSFEGEDELRQDTNRGVMMSLHLLRAGWTTSSMHKCLSSTAHGSHSHPHRHHHLHHYRLVILLPLPMPLILVDLREGLLIPAHLASATPRTCPPTSRGTKASHLLLLTTGYAQPDRDGTRTLPSRRHITAPAPATSPPPPLPQRQTAAAD</sequence>
<protein>
    <submittedName>
        <fullName evidence="1">Uncharacterized protein</fullName>
    </submittedName>
</protein>
<accession>A0ACC4DRI9</accession>